<feature type="non-terminal residue" evidence="1">
    <location>
        <position position="86"/>
    </location>
</feature>
<accession>A0A8J9W7Q7</accession>
<name>A0A8J9W7Q7_9NEOP</name>
<organism evidence="1 2">
    <name type="scientific">Brenthis ino</name>
    <name type="common">lesser marbled fritillary</name>
    <dbReference type="NCBI Taxonomy" id="405034"/>
    <lineage>
        <taxon>Eukaryota</taxon>
        <taxon>Metazoa</taxon>
        <taxon>Ecdysozoa</taxon>
        <taxon>Arthropoda</taxon>
        <taxon>Hexapoda</taxon>
        <taxon>Insecta</taxon>
        <taxon>Pterygota</taxon>
        <taxon>Neoptera</taxon>
        <taxon>Endopterygota</taxon>
        <taxon>Lepidoptera</taxon>
        <taxon>Glossata</taxon>
        <taxon>Ditrysia</taxon>
        <taxon>Papilionoidea</taxon>
        <taxon>Nymphalidae</taxon>
        <taxon>Heliconiinae</taxon>
        <taxon>Argynnini</taxon>
        <taxon>Brenthis</taxon>
    </lineage>
</organism>
<proteinExistence type="predicted"/>
<protein>
    <submittedName>
        <fullName evidence="1">Uncharacterized protein</fullName>
    </submittedName>
</protein>
<sequence>MTAATSRRGEDQPWGAVRNRVVVPAEKLDQQAMRRSELLADQDQAGGVDRNRFAVPAEKTDRQGMCRLEPRALPVEMGRRQAPSAC</sequence>
<evidence type="ECO:0000313" key="1">
    <source>
        <dbReference type="EMBL" id="CAH0728382.1"/>
    </source>
</evidence>
<keyword evidence="2" id="KW-1185">Reference proteome</keyword>
<dbReference type="EMBL" id="OV170227">
    <property type="protein sequence ID" value="CAH0728382.1"/>
    <property type="molecule type" value="Genomic_DNA"/>
</dbReference>
<evidence type="ECO:0000313" key="2">
    <source>
        <dbReference type="Proteomes" id="UP000838878"/>
    </source>
</evidence>
<dbReference type="Proteomes" id="UP000838878">
    <property type="component" value="Chromosome 7"/>
</dbReference>
<gene>
    <name evidence="1" type="ORF">BINO364_LOCUS13604</name>
</gene>
<reference evidence="1" key="1">
    <citation type="submission" date="2021-12" db="EMBL/GenBank/DDBJ databases">
        <authorList>
            <person name="Martin H S."/>
        </authorList>
    </citation>
    <scope>NUCLEOTIDE SEQUENCE</scope>
</reference>
<dbReference type="AlphaFoldDB" id="A0A8J9W7Q7"/>